<sequence length="239" mass="28454">MIYVLLLKNKQTKRTVVGRIGENDTATSKPVLAYVTDQIAEIEEDYNDELKVIVKHAVDEIRRKYTYFPAQVSFPSFFFFFLYPKKKLKKWISKGHLHPRTRQETFIDQAHTCTPHTHIHTYIPLYIYKQLVKLVRVLAELHQAEEEWREAGRAMASVDTEDQYFVTVMTKEERCEWRIATAQYFLQDEDNTAATTHIQKARKLLREIPLTNEGRQKLDLQQKVYTKKFQHFLKTWNEL</sequence>
<comment type="caution">
    <text evidence="1">The sequence shown here is derived from an EMBL/GenBank/DDBJ whole genome shotgun (WGS) entry which is preliminary data.</text>
</comment>
<dbReference type="Proteomes" id="UP000023152">
    <property type="component" value="Unassembled WGS sequence"/>
</dbReference>
<gene>
    <name evidence="1" type="ORF">RFI_16471</name>
</gene>
<evidence type="ECO:0000313" key="1">
    <source>
        <dbReference type="EMBL" id="ETO20746.1"/>
    </source>
</evidence>
<accession>X6N3W9</accession>
<protein>
    <submittedName>
        <fullName evidence="1">Uncharacterized protein</fullName>
    </submittedName>
</protein>
<keyword evidence="2" id="KW-1185">Reference proteome</keyword>
<name>X6N3W9_RETFI</name>
<reference evidence="1 2" key="1">
    <citation type="journal article" date="2013" name="Curr. Biol.">
        <title>The Genome of the Foraminiferan Reticulomyxa filosa.</title>
        <authorList>
            <person name="Glockner G."/>
            <person name="Hulsmann N."/>
            <person name="Schleicher M."/>
            <person name="Noegel A.A."/>
            <person name="Eichinger L."/>
            <person name="Gallinger C."/>
            <person name="Pawlowski J."/>
            <person name="Sierra R."/>
            <person name="Euteneuer U."/>
            <person name="Pillet L."/>
            <person name="Moustafa A."/>
            <person name="Platzer M."/>
            <person name="Groth M."/>
            <person name="Szafranski K."/>
            <person name="Schliwa M."/>
        </authorList>
    </citation>
    <scope>NUCLEOTIDE SEQUENCE [LARGE SCALE GENOMIC DNA]</scope>
</reference>
<organism evidence="1 2">
    <name type="scientific">Reticulomyxa filosa</name>
    <dbReference type="NCBI Taxonomy" id="46433"/>
    <lineage>
        <taxon>Eukaryota</taxon>
        <taxon>Sar</taxon>
        <taxon>Rhizaria</taxon>
        <taxon>Retaria</taxon>
        <taxon>Foraminifera</taxon>
        <taxon>Monothalamids</taxon>
        <taxon>Reticulomyxidae</taxon>
        <taxon>Reticulomyxa</taxon>
    </lineage>
</organism>
<dbReference type="AlphaFoldDB" id="X6N3W9"/>
<proteinExistence type="predicted"/>
<evidence type="ECO:0000313" key="2">
    <source>
        <dbReference type="Proteomes" id="UP000023152"/>
    </source>
</evidence>
<dbReference type="EMBL" id="ASPP01012295">
    <property type="protein sequence ID" value="ETO20746.1"/>
    <property type="molecule type" value="Genomic_DNA"/>
</dbReference>